<gene>
    <name evidence="3" type="ORF">BN381_100043</name>
</gene>
<proteinExistence type="predicted"/>
<feature type="region of interest" description="Disordered" evidence="1">
    <location>
        <begin position="217"/>
        <end position="245"/>
    </location>
</feature>
<dbReference type="HOGENOM" id="CLU_344759_0_0_11"/>
<organism evidence="3 4">
    <name type="scientific">Candidatus Neomicrothrix parvicella RN1</name>
    <dbReference type="NCBI Taxonomy" id="1229780"/>
    <lineage>
        <taxon>Bacteria</taxon>
        <taxon>Bacillati</taxon>
        <taxon>Actinomycetota</taxon>
        <taxon>Acidimicrobiia</taxon>
        <taxon>Acidimicrobiales</taxon>
        <taxon>Microthrixaceae</taxon>
        <taxon>Candidatus Neomicrothrix</taxon>
    </lineage>
</organism>
<evidence type="ECO:0000256" key="2">
    <source>
        <dbReference type="SAM" id="Phobius"/>
    </source>
</evidence>
<name>R4YYU7_9ACTN</name>
<dbReference type="STRING" id="1229780.BN381_100043"/>
<evidence type="ECO:0000256" key="1">
    <source>
        <dbReference type="SAM" id="MobiDB-lite"/>
    </source>
</evidence>
<dbReference type="AlphaFoldDB" id="R4YYU7"/>
<evidence type="ECO:0000313" key="3">
    <source>
        <dbReference type="EMBL" id="CCM62156.1"/>
    </source>
</evidence>
<feature type="transmembrane region" description="Helical" evidence="2">
    <location>
        <begin position="99"/>
        <end position="122"/>
    </location>
</feature>
<evidence type="ECO:0000313" key="4">
    <source>
        <dbReference type="Proteomes" id="UP000018291"/>
    </source>
</evidence>
<sequence>MSDWWSPADGDEGNDAENGGVEAAPGTAGAREPGVPASGAGIWSSTDPPGPPGMPAAGAPAAPPTAEPYQPVDFASIGQPTANVGTVENPKRSGLKSPLVLGGIAAGLLVVAMGTFTVFQFLGGGGAGSPEEVVTTLEAAINAQDPVLAATVIDPDELPMLVELMTEFEGARERTGLGGSGPVSGTDVEVTDLELDVDELAPNVARVTLTGGQLSAGYDVEDAPDPIRNLVDEDDRDRRESGSVSVDDYEDEVGAELSAIVVKKNRGWYISPSLTTADLLVEASNDDYKSGDFDEYGEVDFFAEGAESPAAVLEEISDAVASGDPEEVAAQLPSDQGQAAVVFQDAAEQLLSESTFSDDGDSGSFDRNRWKLGRTQTHTEKGPNGTTRLVIDSGKADVVDDDGDKYAVDSDGWKLCAKAPGDDRECVNVLTGETGDQDGWGSDAPISAHYAEVLGDAPSLLMREVDGGWKLDPVATLLDLGVSYMRQIDQDTFEAATLLPIGDPDMQLKADQDEAQITFNDAGFASVEVPTKPNEIYSVVIDDVDPNWFGISNPGTSMGSGDSYVDNLGYLENDHDDDGVNRTFIATDESTVLGLGGLTNSLDKATVQVVEVEQGKGKLDEETKGSLKGPLALYRLPAEIGNNYELEFAASKEATIDVMDGDAELDSYSLSGGYSFDTTTSTGKDDPAESSFSADWSESLVVIRGEPGTSFSFRVTESPRGFEDGSTSKSVTVPGDGYIEVPFDLGGRYSQVYATVSWNTDADIDQGLTIDGSEEDSDASSQYSCPCSISLAGSGSNSGYIRLQSYRSYSVTVQLELTIE</sequence>
<protein>
    <submittedName>
        <fullName evidence="3">Uncharacterized protein</fullName>
    </submittedName>
</protein>
<dbReference type="EMBL" id="CANL01000002">
    <property type="protein sequence ID" value="CCM62156.1"/>
    <property type="molecule type" value="Genomic_DNA"/>
</dbReference>
<accession>R4YYU7</accession>
<keyword evidence="2" id="KW-1133">Transmembrane helix</keyword>
<comment type="caution">
    <text evidence="3">The sequence shown here is derived from an EMBL/GenBank/DDBJ whole genome shotgun (WGS) entry which is preliminary data.</text>
</comment>
<keyword evidence="2" id="KW-0812">Transmembrane</keyword>
<feature type="region of interest" description="Disordered" evidence="1">
    <location>
        <begin position="1"/>
        <end position="68"/>
    </location>
</feature>
<keyword evidence="4" id="KW-1185">Reference proteome</keyword>
<dbReference type="Proteomes" id="UP000018291">
    <property type="component" value="Unassembled WGS sequence"/>
</dbReference>
<keyword evidence="2" id="KW-0472">Membrane</keyword>
<reference evidence="3 4" key="1">
    <citation type="journal article" date="2013" name="ISME J.">
        <title>Metabolic model for the filamentous 'Candidatus Microthrix parvicella' based on genomic and metagenomic analyses.</title>
        <authorList>
            <person name="Jon McIlroy S."/>
            <person name="Kristiansen R."/>
            <person name="Albertsen M."/>
            <person name="Michael Karst S."/>
            <person name="Rossetti S."/>
            <person name="Lund Nielsen J."/>
            <person name="Tandoi V."/>
            <person name="James Seviour R."/>
            <person name="Nielsen P.H."/>
        </authorList>
    </citation>
    <scope>NUCLEOTIDE SEQUENCE [LARGE SCALE GENOMIC DNA]</scope>
    <source>
        <strain evidence="3 4">RN1</strain>
    </source>
</reference>